<feature type="transmembrane region" description="Helical" evidence="7">
    <location>
        <begin position="35"/>
        <end position="54"/>
    </location>
</feature>
<feature type="transmembrane region" description="Helical" evidence="7">
    <location>
        <begin position="6"/>
        <end position="23"/>
    </location>
</feature>
<dbReference type="Pfam" id="PF01773">
    <property type="entry name" value="Nucleos_tra2_N"/>
    <property type="match status" value="1"/>
</dbReference>
<comment type="caution">
    <text evidence="11">The sequence shown here is derived from an EMBL/GenBank/DDBJ whole genome shotgun (WGS) entry which is preliminary data.</text>
</comment>
<dbReference type="Pfam" id="PF07670">
    <property type="entry name" value="Gate"/>
    <property type="match status" value="1"/>
</dbReference>
<sequence length="405" mass="43438">MIMAYYLQALIGGILLLALVIPMSNNYREIKVKNIFYAILVMVLFGFLLLSDYVTGFFRVISDGVAKLSSATADGTSFLFGSLFEAHPYAFALNVLPLIIVMSCISALLWHWRVLPLMIKGLSYVCEKLFNLGGPVSFGAAANVFVGQVEAPLFVRPYLSNMSKKELLILMTAGMATISGSIMIALAGQLENQFAGINVVQHFLTASILSVPAAIMYAEIMYPSEEITPSIDNEDEERIYKGSMDAVTRGTKDGLNIAVNVAAILIAVLALVSIVDGFLGLIMEGLSLQSILGYVFAPICWMMGIPWSESTGAAELLGIKLATNEFVAYTQFGGMDPEAFSERTKVIILYALCGFANFSSVGILISGIGSMAPEKRIDLIEVSGKALVGATLASCFTGLVAGLFA</sequence>
<evidence type="ECO:0000313" key="12">
    <source>
        <dbReference type="Proteomes" id="UP000252147"/>
    </source>
</evidence>
<dbReference type="Proteomes" id="UP000252147">
    <property type="component" value="Unassembled WGS sequence"/>
</dbReference>
<dbReference type="PANTHER" id="PTHR10590:SF4">
    <property type="entry name" value="SOLUTE CARRIER FAMILY 28 MEMBER 3"/>
    <property type="match status" value="1"/>
</dbReference>
<evidence type="ECO:0000256" key="3">
    <source>
        <dbReference type="ARBA" id="ARBA00022475"/>
    </source>
</evidence>
<evidence type="ECO:0000256" key="7">
    <source>
        <dbReference type="SAM" id="Phobius"/>
    </source>
</evidence>
<evidence type="ECO:0000256" key="1">
    <source>
        <dbReference type="ARBA" id="ARBA00004651"/>
    </source>
</evidence>
<evidence type="ECO:0000256" key="5">
    <source>
        <dbReference type="ARBA" id="ARBA00022989"/>
    </source>
</evidence>
<dbReference type="GO" id="GO:0005337">
    <property type="term" value="F:nucleoside transmembrane transporter activity"/>
    <property type="evidence" value="ECO:0007669"/>
    <property type="project" value="InterPro"/>
</dbReference>
<keyword evidence="3" id="KW-1003">Cell membrane</keyword>
<evidence type="ECO:0000256" key="4">
    <source>
        <dbReference type="ARBA" id="ARBA00022692"/>
    </source>
</evidence>
<evidence type="ECO:0000259" key="8">
    <source>
        <dbReference type="Pfam" id="PF01773"/>
    </source>
</evidence>
<dbReference type="InterPro" id="IPR008276">
    <property type="entry name" value="C_nuclsd_transpt"/>
</dbReference>
<evidence type="ECO:0000256" key="2">
    <source>
        <dbReference type="ARBA" id="ARBA00009033"/>
    </source>
</evidence>
<keyword evidence="5 7" id="KW-1133">Transmembrane helix</keyword>
<organism evidence="11 12">
    <name type="scientific">SAR86 cluster bacterium</name>
    <dbReference type="NCBI Taxonomy" id="2030880"/>
    <lineage>
        <taxon>Bacteria</taxon>
        <taxon>Pseudomonadati</taxon>
        <taxon>Pseudomonadota</taxon>
        <taxon>Gammaproteobacteria</taxon>
        <taxon>SAR86 cluster</taxon>
    </lineage>
</organism>
<dbReference type="InterPro" id="IPR011642">
    <property type="entry name" value="Gate_dom"/>
</dbReference>
<dbReference type="Pfam" id="PF07662">
    <property type="entry name" value="Nucleos_tra2_C"/>
    <property type="match status" value="1"/>
</dbReference>
<evidence type="ECO:0000259" key="10">
    <source>
        <dbReference type="Pfam" id="PF07670"/>
    </source>
</evidence>
<evidence type="ECO:0000313" key="11">
    <source>
        <dbReference type="EMBL" id="RCL37414.1"/>
    </source>
</evidence>
<feature type="domain" description="Concentrative nucleoside transporter C-terminal" evidence="9">
    <location>
        <begin position="202"/>
        <end position="402"/>
    </location>
</feature>
<feature type="transmembrane region" description="Helical" evidence="7">
    <location>
        <begin position="199"/>
        <end position="218"/>
    </location>
</feature>
<comment type="subcellular location">
    <subcellularLocation>
        <location evidence="1">Cell membrane</location>
        <topology evidence="1">Multi-pass membrane protein</topology>
    </subcellularLocation>
</comment>
<dbReference type="GO" id="GO:0005886">
    <property type="term" value="C:plasma membrane"/>
    <property type="evidence" value="ECO:0007669"/>
    <property type="project" value="UniProtKB-SubCell"/>
</dbReference>
<keyword evidence="6 7" id="KW-0472">Membrane</keyword>
<feature type="transmembrane region" description="Helical" evidence="7">
    <location>
        <begin position="347"/>
        <end position="365"/>
    </location>
</feature>
<feature type="transmembrane region" description="Helical" evidence="7">
    <location>
        <begin position="386"/>
        <end position="404"/>
    </location>
</feature>
<gene>
    <name evidence="11" type="ORF">DBW97_04925</name>
</gene>
<feature type="transmembrane region" description="Helical" evidence="7">
    <location>
        <begin position="129"/>
        <end position="147"/>
    </location>
</feature>
<feature type="domain" description="Concentrative nucleoside transporter N-terminal" evidence="8">
    <location>
        <begin position="12"/>
        <end position="83"/>
    </location>
</feature>
<evidence type="ECO:0000256" key="6">
    <source>
        <dbReference type="ARBA" id="ARBA00023136"/>
    </source>
</evidence>
<dbReference type="EMBL" id="QOPD01000010">
    <property type="protein sequence ID" value="RCL37414.1"/>
    <property type="molecule type" value="Genomic_DNA"/>
</dbReference>
<dbReference type="InterPro" id="IPR002668">
    <property type="entry name" value="CNT_N_dom"/>
</dbReference>
<dbReference type="PANTHER" id="PTHR10590">
    <property type="entry name" value="SODIUM/NUCLEOSIDE COTRANSPORTER"/>
    <property type="match status" value="1"/>
</dbReference>
<feature type="domain" description="Nucleoside transporter/FeoB GTPase Gate" evidence="10">
    <location>
        <begin position="93"/>
        <end position="190"/>
    </location>
</feature>
<reference evidence="11 12" key="1">
    <citation type="journal article" date="2018" name="Microbiome">
        <title>Fine metagenomic profile of the Mediterranean stratified and mixed water columns revealed by assembly and recruitment.</title>
        <authorList>
            <person name="Haro-Moreno J.M."/>
            <person name="Lopez-Perez M."/>
            <person name="De La Torre J.R."/>
            <person name="Picazo A."/>
            <person name="Camacho A."/>
            <person name="Rodriguez-Valera F."/>
        </authorList>
    </citation>
    <scope>NUCLEOTIDE SEQUENCE [LARGE SCALE GENOMIC DNA]</scope>
    <source>
        <strain evidence="11">MED-G83</strain>
    </source>
</reference>
<accession>A0A368BKJ2</accession>
<proteinExistence type="inferred from homology"/>
<dbReference type="InterPro" id="IPR011657">
    <property type="entry name" value="CNT_C_dom"/>
</dbReference>
<comment type="similarity">
    <text evidence="2">Belongs to the concentrative nucleoside transporter (CNT) (TC 2.A.41) family.</text>
</comment>
<evidence type="ECO:0000259" key="9">
    <source>
        <dbReference type="Pfam" id="PF07662"/>
    </source>
</evidence>
<feature type="transmembrane region" description="Helical" evidence="7">
    <location>
        <begin position="167"/>
        <end position="187"/>
    </location>
</feature>
<dbReference type="GO" id="GO:0015293">
    <property type="term" value="F:symporter activity"/>
    <property type="evidence" value="ECO:0007669"/>
    <property type="project" value="TreeGrafter"/>
</dbReference>
<name>A0A368BKJ2_9GAMM</name>
<keyword evidence="4 7" id="KW-0812">Transmembrane</keyword>
<protein>
    <submittedName>
        <fullName evidence="11">Na+-dependent nucleoside transporter</fullName>
    </submittedName>
</protein>
<feature type="transmembrane region" description="Helical" evidence="7">
    <location>
        <begin position="89"/>
        <end position="109"/>
    </location>
</feature>
<feature type="transmembrane region" description="Helical" evidence="7">
    <location>
        <begin position="257"/>
        <end position="279"/>
    </location>
</feature>
<dbReference type="AlphaFoldDB" id="A0A368BKJ2"/>
<feature type="transmembrane region" description="Helical" evidence="7">
    <location>
        <begin position="291"/>
        <end position="308"/>
    </location>
</feature>